<proteinExistence type="predicted"/>
<sequence length="65" mass="7654">FLLNDFDSSNYELPVTSRAEKVPTLLFIPHIELLPLEKLIKYTTLLIVIRYIISKLRLLPFRHST</sequence>
<feature type="non-terminal residue" evidence="1">
    <location>
        <position position="65"/>
    </location>
</feature>
<dbReference type="EMBL" id="JAWJWE010000002">
    <property type="protein sequence ID" value="KAK6643497.1"/>
    <property type="molecule type" value="Genomic_DNA"/>
</dbReference>
<evidence type="ECO:0000313" key="2">
    <source>
        <dbReference type="Proteomes" id="UP001372834"/>
    </source>
</evidence>
<gene>
    <name evidence="1" type="ORF">RUM43_005007</name>
</gene>
<protein>
    <submittedName>
        <fullName evidence="1">Uncharacterized protein</fullName>
    </submittedName>
</protein>
<evidence type="ECO:0000313" key="1">
    <source>
        <dbReference type="EMBL" id="KAK6643497.1"/>
    </source>
</evidence>
<accession>A0AAN8XQY1</accession>
<dbReference type="Proteomes" id="UP001372834">
    <property type="component" value="Unassembled WGS sequence"/>
</dbReference>
<dbReference type="AlphaFoldDB" id="A0AAN8XQY1"/>
<reference evidence="1 2" key="1">
    <citation type="submission" date="2023-10" db="EMBL/GenBank/DDBJ databases">
        <title>Genomes of two closely related lineages of the louse Polyplax serrata with different host specificities.</title>
        <authorList>
            <person name="Martinu J."/>
            <person name="Tarabai H."/>
            <person name="Stefka J."/>
            <person name="Hypsa V."/>
        </authorList>
    </citation>
    <scope>NUCLEOTIDE SEQUENCE [LARGE SCALE GENOMIC DNA]</scope>
    <source>
        <strain evidence="1">HR10_N</strain>
    </source>
</reference>
<comment type="caution">
    <text evidence="1">The sequence shown here is derived from an EMBL/GenBank/DDBJ whole genome shotgun (WGS) entry which is preliminary data.</text>
</comment>
<organism evidence="1 2">
    <name type="scientific">Polyplax serrata</name>
    <name type="common">Common mouse louse</name>
    <dbReference type="NCBI Taxonomy" id="468196"/>
    <lineage>
        <taxon>Eukaryota</taxon>
        <taxon>Metazoa</taxon>
        <taxon>Ecdysozoa</taxon>
        <taxon>Arthropoda</taxon>
        <taxon>Hexapoda</taxon>
        <taxon>Insecta</taxon>
        <taxon>Pterygota</taxon>
        <taxon>Neoptera</taxon>
        <taxon>Paraneoptera</taxon>
        <taxon>Psocodea</taxon>
        <taxon>Troctomorpha</taxon>
        <taxon>Phthiraptera</taxon>
        <taxon>Anoplura</taxon>
        <taxon>Polyplacidae</taxon>
        <taxon>Polyplax</taxon>
    </lineage>
</organism>
<feature type="non-terminal residue" evidence="1">
    <location>
        <position position="1"/>
    </location>
</feature>
<name>A0AAN8XQY1_POLSC</name>